<dbReference type="SUPFAM" id="SSF51905">
    <property type="entry name" value="FAD/NAD(P)-binding domain"/>
    <property type="match status" value="1"/>
</dbReference>
<dbReference type="EMBL" id="JBDLNU010000004">
    <property type="protein sequence ID" value="MFM1730254.1"/>
    <property type="molecule type" value="Genomic_DNA"/>
</dbReference>
<evidence type="ECO:0000313" key="4">
    <source>
        <dbReference type="EMBL" id="MFM1730254.1"/>
    </source>
</evidence>
<dbReference type="RefSeq" id="WP_348603014.1">
    <property type="nucleotide sequence ID" value="NZ_CP157276.1"/>
</dbReference>
<sequence length="29" mass="2679">MSHHITAVGGGIAGLTAAIACAEAGKSLA</sequence>
<gene>
    <name evidence="4" type="ORF">ABEU19_003780</name>
</gene>
<dbReference type="InterPro" id="IPR003953">
    <property type="entry name" value="FAD-dep_OxRdtase_2_FAD-bd"/>
</dbReference>
<evidence type="ECO:0000256" key="2">
    <source>
        <dbReference type="ARBA" id="ARBA00023002"/>
    </source>
</evidence>
<reference evidence="4 5" key="1">
    <citation type="submission" date="2023-11" db="EMBL/GenBank/DDBJ databases">
        <authorList>
            <person name="Val-Calvo J."/>
            <person name="Scortti M."/>
            <person name="Vazquez-Boland J."/>
        </authorList>
    </citation>
    <scope>NUCLEOTIDE SEQUENCE [LARGE SCALE GENOMIC DNA]</scope>
    <source>
        <strain evidence="4 5">DSM 46662</strain>
    </source>
</reference>
<name>A0ABW9FXB5_9NOCA</name>
<dbReference type="Pfam" id="PF00890">
    <property type="entry name" value="FAD_binding_2"/>
    <property type="match status" value="1"/>
</dbReference>
<dbReference type="Proteomes" id="UP001629744">
    <property type="component" value="Unassembled WGS sequence"/>
</dbReference>
<dbReference type="InterPro" id="IPR036188">
    <property type="entry name" value="FAD/NAD-bd_sf"/>
</dbReference>
<feature type="domain" description="FAD-dependent oxidoreductase 2 FAD-binding" evidence="3">
    <location>
        <begin position="8"/>
        <end position="28"/>
    </location>
</feature>
<evidence type="ECO:0000256" key="1">
    <source>
        <dbReference type="ARBA" id="ARBA00022630"/>
    </source>
</evidence>
<keyword evidence="5" id="KW-1185">Reference proteome</keyword>
<keyword evidence="2" id="KW-0560">Oxidoreductase</keyword>
<proteinExistence type="predicted"/>
<accession>A0ABW9FXB5</accession>
<evidence type="ECO:0000259" key="3">
    <source>
        <dbReference type="Pfam" id="PF00890"/>
    </source>
</evidence>
<keyword evidence="1" id="KW-0285">Flavoprotein</keyword>
<comment type="caution">
    <text evidence="4">The sequence shown here is derived from an EMBL/GenBank/DDBJ whole genome shotgun (WGS) entry which is preliminary data.</text>
</comment>
<organism evidence="4 5">
    <name type="scientific">Prescottella soli</name>
    <dbReference type="NCBI Taxonomy" id="1543852"/>
    <lineage>
        <taxon>Bacteria</taxon>
        <taxon>Bacillati</taxon>
        <taxon>Actinomycetota</taxon>
        <taxon>Actinomycetes</taxon>
        <taxon>Mycobacteriales</taxon>
        <taxon>Nocardiaceae</taxon>
        <taxon>Prescottella</taxon>
    </lineage>
</organism>
<evidence type="ECO:0000313" key="5">
    <source>
        <dbReference type="Proteomes" id="UP001629744"/>
    </source>
</evidence>
<protein>
    <submittedName>
        <fullName evidence="4">FAD-binding protein</fullName>
    </submittedName>
</protein>